<name>A0A0A9GHB1_ARUDO</name>
<protein>
    <submittedName>
        <fullName evidence="2">Uncharacterized protein</fullName>
    </submittedName>
</protein>
<sequence>MRMCWHKMVVGSHVGFIWLQLVPFSTRGTFRLLVPCVVLWGLFLGLIILAIHLCLLLILSSLMLVINCCPWIATDRCVRFPF</sequence>
<reference evidence="2" key="2">
    <citation type="journal article" date="2015" name="Data Brief">
        <title>Shoot transcriptome of the giant reed, Arundo donax.</title>
        <authorList>
            <person name="Barrero R.A."/>
            <person name="Guerrero F.D."/>
            <person name="Moolhuijzen P."/>
            <person name="Goolsby J.A."/>
            <person name="Tidwell J."/>
            <person name="Bellgard S.E."/>
            <person name="Bellgard M.I."/>
        </authorList>
    </citation>
    <scope>NUCLEOTIDE SEQUENCE</scope>
    <source>
        <tissue evidence="2">Shoot tissue taken approximately 20 cm above the soil surface</tissue>
    </source>
</reference>
<organism evidence="2">
    <name type="scientific">Arundo donax</name>
    <name type="common">Giant reed</name>
    <name type="synonym">Donax arundinaceus</name>
    <dbReference type="NCBI Taxonomy" id="35708"/>
    <lineage>
        <taxon>Eukaryota</taxon>
        <taxon>Viridiplantae</taxon>
        <taxon>Streptophyta</taxon>
        <taxon>Embryophyta</taxon>
        <taxon>Tracheophyta</taxon>
        <taxon>Spermatophyta</taxon>
        <taxon>Magnoliopsida</taxon>
        <taxon>Liliopsida</taxon>
        <taxon>Poales</taxon>
        <taxon>Poaceae</taxon>
        <taxon>PACMAD clade</taxon>
        <taxon>Arundinoideae</taxon>
        <taxon>Arundineae</taxon>
        <taxon>Arundo</taxon>
    </lineage>
</organism>
<feature type="transmembrane region" description="Helical" evidence="1">
    <location>
        <begin position="37"/>
        <end position="66"/>
    </location>
</feature>
<reference evidence="2" key="1">
    <citation type="submission" date="2014-09" db="EMBL/GenBank/DDBJ databases">
        <authorList>
            <person name="Magalhaes I.L.F."/>
            <person name="Oliveira U."/>
            <person name="Santos F.R."/>
            <person name="Vidigal T.H.D.A."/>
            <person name="Brescovit A.D."/>
            <person name="Santos A.J."/>
        </authorList>
    </citation>
    <scope>NUCLEOTIDE SEQUENCE</scope>
    <source>
        <tissue evidence="2">Shoot tissue taken approximately 20 cm above the soil surface</tissue>
    </source>
</reference>
<accession>A0A0A9GHB1</accession>
<evidence type="ECO:0000313" key="2">
    <source>
        <dbReference type="EMBL" id="JAE21941.1"/>
    </source>
</evidence>
<dbReference type="EMBL" id="GBRH01175955">
    <property type="protein sequence ID" value="JAE21941.1"/>
    <property type="molecule type" value="Transcribed_RNA"/>
</dbReference>
<keyword evidence="1" id="KW-0472">Membrane</keyword>
<proteinExistence type="predicted"/>
<keyword evidence="1" id="KW-1133">Transmembrane helix</keyword>
<dbReference type="AlphaFoldDB" id="A0A0A9GHB1"/>
<evidence type="ECO:0000256" key="1">
    <source>
        <dbReference type="SAM" id="Phobius"/>
    </source>
</evidence>
<keyword evidence="1" id="KW-0812">Transmembrane</keyword>